<feature type="binding site" evidence="15">
    <location>
        <position position="213"/>
    </location>
    <ligand>
        <name>substrate</name>
    </ligand>
</feature>
<dbReference type="Gene3D" id="3.40.430.10">
    <property type="entry name" value="Dihydrofolate Reductase, subunit A"/>
    <property type="match status" value="1"/>
</dbReference>
<dbReference type="AlphaFoldDB" id="A0A840DAL2"/>
<dbReference type="InterPro" id="IPR024072">
    <property type="entry name" value="DHFR-like_dom_sf"/>
</dbReference>
<evidence type="ECO:0000313" key="19">
    <source>
        <dbReference type="Proteomes" id="UP000560658"/>
    </source>
</evidence>
<keyword evidence="11 13" id="KW-0560">Oxidoreductase</keyword>
<dbReference type="EC" id="3.5.4.26" evidence="13"/>
<evidence type="ECO:0000256" key="8">
    <source>
        <dbReference type="ARBA" id="ARBA00022801"/>
    </source>
</evidence>
<dbReference type="EC" id="1.1.1.193" evidence="13"/>
<feature type="binding site" evidence="16">
    <location>
        <position position="79"/>
    </location>
    <ligand>
        <name>Zn(2+)</name>
        <dbReference type="ChEBI" id="CHEBI:29105"/>
        <note>catalytic</note>
    </ligand>
</feature>
<evidence type="ECO:0000256" key="1">
    <source>
        <dbReference type="ARBA" id="ARBA00002151"/>
    </source>
</evidence>
<feature type="binding site" evidence="15">
    <location>
        <position position="210"/>
    </location>
    <ligand>
        <name>substrate</name>
    </ligand>
</feature>
<accession>A0A840DAL2</accession>
<dbReference type="Gene3D" id="3.40.140.10">
    <property type="entry name" value="Cytidine Deaminase, domain 2"/>
    <property type="match status" value="1"/>
</dbReference>
<comment type="cofactor">
    <cofactor evidence="13 16">
        <name>Zn(2+)</name>
        <dbReference type="ChEBI" id="CHEBI:29105"/>
    </cofactor>
    <text evidence="13 16">Binds 1 zinc ion.</text>
</comment>
<dbReference type="EMBL" id="JACIER010000017">
    <property type="protein sequence ID" value="MBB4045675.1"/>
    <property type="molecule type" value="Genomic_DNA"/>
</dbReference>
<organism evidence="18 19">
    <name type="scientific">Bacteroides reticulotermitis</name>
    <dbReference type="NCBI Taxonomy" id="1133319"/>
    <lineage>
        <taxon>Bacteria</taxon>
        <taxon>Pseudomonadati</taxon>
        <taxon>Bacteroidota</taxon>
        <taxon>Bacteroidia</taxon>
        <taxon>Bacteroidales</taxon>
        <taxon>Bacteroidaceae</taxon>
        <taxon>Bacteroides</taxon>
    </lineage>
</organism>
<dbReference type="InterPro" id="IPR004794">
    <property type="entry name" value="Eubact_RibD"/>
</dbReference>
<dbReference type="InterPro" id="IPR016193">
    <property type="entry name" value="Cytidine_deaminase-like"/>
</dbReference>
<keyword evidence="8 13" id="KW-0378">Hydrolase</keyword>
<keyword evidence="12" id="KW-0511">Multifunctional enzyme</keyword>
<dbReference type="NCBIfam" id="TIGR00326">
    <property type="entry name" value="eubact_ribD"/>
    <property type="match status" value="1"/>
</dbReference>
<dbReference type="RefSeq" id="WP_044163219.1">
    <property type="nucleotide sequence ID" value="NZ_JACIER010000017.1"/>
</dbReference>
<dbReference type="Pfam" id="PF00383">
    <property type="entry name" value="dCMP_cyt_deam_1"/>
    <property type="match status" value="1"/>
</dbReference>
<feature type="active site" description="Proton donor" evidence="14">
    <location>
        <position position="52"/>
    </location>
</feature>
<evidence type="ECO:0000256" key="10">
    <source>
        <dbReference type="ARBA" id="ARBA00022857"/>
    </source>
</evidence>
<gene>
    <name evidence="18" type="ORF">GGR06_003494</name>
</gene>
<sequence>MEERKYMQRCIQLARNGLCNTPPNPMVGAVIVHNGRIIGEGYHVRCGEAHAEVNAIRSVSEQDKPLLKESTIYVSLEPCSHQGKTPPCADLIIKKQIPRIVIGCRDPFSEVAGRGIQKLKDAGREVIVGVMENECQQLIRHFITFNTKQRPYITLKWAESADGFIDLIRTAGTPVILSSPLTAMLAHKRRAESAAILVGTRTALLDNPSLTVRNWYGENPVRIVLDRSLTLPPSLHLFDEKVSTIVCTAQQHPQKHFISYSIFDYKKPLLPQLMTYLYQQKKQTLLVEGGTQLLQSFLDSGLWDEIYIEKSSMQLGSGVKAPQISGESTCLIEKHFGVHFCHYTPPKNVK</sequence>
<feature type="binding site" evidence="16">
    <location>
        <position position="88"/>
    </location>
    <ligand>
        <name>Zn(2+)</name>
        <dbReference type="ChEBI" id="CHEBI:29105"/>
        <note>catalytic</note>
    </ligand>
</feature>
<evidence type="ECO:0000256" key="14">
    <source>
        <dbReference type="PIRSR" id="PIRSR006769-1"/>
    </source>
</evidence>
<protein>
    <recommendedName>
        <fullName evidence="13">Riboflavin biosynthesis protein RibD</fullName>
    </recommendedName>
    <domain>
        <recommendedName>
            <fullName evidence="13">Diaminohydroxyphosphoribosylaminopyrimidine deaminase</fullName>
            <shortName evidence="13">DRAP deaminase</shortName>
            <ecNumber evidence="13">3.5.4.26</ecNumber>
        </recommendedName>
        <alternativeName>
            <fullName evidence="13">Riboflavin-specific deaminase</fullName>
        </alternativeName>
    </domain>
    <domain>
        <recommendedName>
            <fullName evidence="13">5-amino-6-(5-phosphoribosylamino)uracil reductase</fullName>
            <ecNumber evidence="13">1.1.1.193</ecNumber>
        </recommendedName>
        <alternativeName>
            <fullName evidence="13">HTP reductase</fullName>
        </alternativeName>
    </domain>
</protein>
<evidence type="ECO:0000256" key="4">
    <source>
        <dbReference type="ARBA" id="ARBA00005259"/>
    </source>
</evidence>
<keyword evidence="6 13" id="KW-0686">Riboflavin biosynthesis</keyword>
<dbReference type="InterPro" id="IPR002125">
    <property type="entry name" value="CMP_dCMP_dom"/>
</dbReference>
<dbReference type="InterPro" id="IPR050765">
    <property type="entry name" value="Riboflavin_Biosynth_HTPR"/>
</dbReference>
<dbReference type="FunFam" id="3.40.140.10:FF:000025">
    <property type="entry name" value="Riboflavin biosynthesis protein RibD"/>
    <property type="match status" value="1"/>
</dbReference>
<evidence type="ECO:0000259" key="17">
    <source>
        <dbReference type="PROSITE" id="PS51747"/>
    </source>
</evidence>
<keyword evidence="10 13" id="KW-0521">NADP</keyword>
<evidence type="ECO:0000256" key="11">
    <source>
        <dbReference type="ARBA" id="ARBA00023002"/>
    </source>
</evidence>
<feature type="binding site" evidence="15">
    <location>
        <position position="206"/>
    </location>
    <ligand>
        <name>substrate</name>
    </ligand>
</feature>
<comment type="pathway">
    <text evidence="3 13">Cofactor biosynthesis; riboflavin biosynthesis; 5-amino-6-(D-ribitylamino)uracil from GTP: step 3/4.</text>
</comment>
<evidence type="ECO:0000256" key="9">
    <source>
        <dbReference type="ARBA" id="ARBA00022833"/>
    </source>
</evidence>
<evidence type="ECO:0000256" key="3">
    <source>
        <dbReference type="ARBA" id="ARBA00004910"/>
    </source>
</evidence>
<evidence type="ECO:0000256" key="6">
    <source>
        <dbReference type="ARBA" id="ARBA00022619"/>
    </source>
</evidence>
<evidence type="ECO:0000256" key="2">
    <source>
        <dbReference type="ARBA" id="ARBA00004882"/>
    </source>
</evidence>
<comment type="caution">
    <text evidence="18">The sequence shown here is derived from an EMBL/GenBank/DDBJ whole genome shotgun (WGS) entry which is preliminary data.</text>
</comment>
<comment type="catalytic activity">
    <reaction evidence="13">
        <text>2,5-diamino-6-hydroxy-4-(5-phosphoribosylamino)-pyrimidine + H2O + H(+) = 5-amino-6-(5-phospho-D-ribosylamino)uracil + NH4(+)</text>
        <dbReference type="Rhea" id="RHEA:21868"/>
        <dbReference type="ChEBI" id="CHEBI:15377"/>
        <dbReference type="ChEBI" id="CHEBI:15378"/>
        <dbReference type="ChEBI" id="CHEBI:28938"/>
        <dbReference type="ChEBI" id="CHEBI:58453"/>
        <dbReference type="ChEBI" id="CHEBI:58614"/>
        <dbReference type="EC" id="3.5.4.26"/>
    </reaction>
</comment>
<dbReference type="InterPro" id="IPR002734">
    <property type="entry name" value="RibDG_C"/>
</dbReference>
<dbReference type="PANTHER" id="PTHR38011">
    <property type="entry name" value="DIHYDROFOLATE REDUCTASE FAMILY PROTEIN (AFU_ORTHOLOGUE AFUA_8G06820)"/>
    <property type="match status" value="1"/>
</dbReference>
<feature type="binding site" evidence="15">
    <location>
        <position position="158"/>
    </location>
    <ligand>
        <name>NADP(+)</name>
        <dbReference type="ChEBI" id="CHEBI:58349"/>
    </ligand>
</feature>
<evidence type="ECO:0000256" key="15">
    <source>
        <dbReference type="PIRSR" id="PIRSR006769-2"/>
    </source>
</evidence>
<comment type="catalytic activity">
    <reaction evidence="13">
        <text>5-amino-6-(5-phospho-D-ribitylamino)uracil + NADP(+) = 5-amino-6-(5-phospho-D-ribosylamino)uracil + NADPH + H(+)</text>
        <dbReference type="Rhea" id="RHEA:17845"/>
        <dbReference type="ChEBI" id="CHEBI:15378"/>
        <dbReference type="ChEBI" id="CHEBI:57783"/>
        <dbReference type="ChEBI" id="CHEBI:58349"/>
        <dbReference type="ChEBI" id="CHEBI:58421"/>
        <dbReference type="ChEBI" id="CHEBI:58453"/>
        <dbReference type="EC" id="1.1.1.193"/>
    </reaction>
</comment>
<keyword evidence="7 13" id="KW-0479">Metal-binding</keyword>
<keyword evidence="9 13" id="KW-0862">Zinc</keyword>
<comment type="function">
    <text evidence="1 13">Converts 2,5-diamino-6-(ribosylamino)-4(3h)-pyrimidinone 5'-phosphate into 5-amino-6-(ribosylamino)-2,4(1h,3h)-pyrimidinedione 5'-phosphate.</text>
</comment>
<dbReference type="GO" id="GO:0009231">
    <property type="term" value="P:riboflavin biosynthetic process"/>
    <property type="evidence" value="ECO:0007669"/>
    <property type="project" value="UniProtKB-UniPathway"/>
</dbReference>
<evidence type="ECO:0000256" key="13">
    <source>
        <dbReference type="PIRNR" id="PIRNR006769"/>
    </source>
</evidence>
<evidence type="ECO:0000256" key="12">
    <source>
        <dbReference type="ARBA" id="ARBA00023268"/>
    </source>
</evidence>
<dbReference type="GO" id="GO:0008703">
    <property type="term" value="F:5-amino-6-(5-phosphoribosylamino)uracil reductase activity"/>
    <property type="evidence" value="ECO:0007669"/>
    <property type="project" value="UniProtKB-EC"/>
</dbReference>
<dbReference type="GO" id="GO:0008270">
    <property type="term" value="F:zinc ion binding"/>
    <property type="evidence" value="ECO:0007669"/>
    <property type="project" value="InterPro"/>
</dbReference>
<dbReference type="InterPro" id="IPR016192">
    <property type="entry name" value="APOBEC/CMP_deaminase_Zn-bd"/>
</dbReference>
<dbReference type="CDD" id="cd01284">
    <property type="entry name" value="Riboflavin_deaminase-reductase"/>
    <property type="match status" value="1"/>
</dbReference>
<reference evidence="18" key="1">
    <citation type="submission" date="2020-08" db="EMBL/GenBank/DDBJ databases">
        <title>Genomic Encyclopedia of Type Strains, Phase IV (KMG-IV): sequencing the most valuable type-strain genomes for metagenomic binning, comparative biology and taxonomic classification.</title>
        <authorList>
            <person name="Goeker M."/>
        </authorList>
    </citation>
    <scope>NUCLEOTIDE SEQUENCE [LARGE SCALE GENOMIC DNA]</scope>
    <source>
        <strain evidence="18">DSM 105720</strain>
    </source>
</reference>
<evidence type="ECO:0000256" key="5">
    <source>
        <dbReference type="ARBA" id="ARBA00007417"/>
    </source>
</evidence>
<feature type="binding site" evidence="15">
    <location>
        <begin position="290"/>
        <end position="296"/>
    </location>
    <ligand>
        <name>NADP(+)</name>
        <dbReference type="ChEBI" id="CHEBI:58349"/>
    </ligand>
</feature>
<dbReference type="PROSITE" id="PS00903">
    <property type="entry name" value="CYT_DCMP_DEAMINASES_1"/>
    <property type="match status" value="1"/>
</dbReference>
<dbReference type="PROSITE" id="PS51747">
    <property type="entry name" value="CYT_DCMP_DEAMINASES_2"/>
    <property type="match status" value="1"/>
</dbReference>
<feature type="binding site" evidence="15">
    <location>
        <position position="202"/>
    </location>
    <ligand>
        <name>NADP(+)</name>
        <dbReference type="ChEBI" id="CHEBI:58349"/>
    </ligand>
</feature>
<feature type="binding site" evidence="15">
    <location>
        <position position="288"/>
    </location>
    <ligand>
        <name>substrate</name>
    </ligand>
</feature>
<evidence type="ECO:0000256" key="16">
    <source>
        <dbReference type="PIRSR" id="PIRSR006769-3"/>
    </source>
</evidence>
<comment type="similarity">
    <text evidence="4 13">In the N-terminal section; belongs to the cytidine and deoxycytidylate deaminase family.</text>
</comment>
<feature type="domain" description="CMP/dCMP-type deaminase" evidence="17">
    <location>
        <begin position="1"/>
        <end position="127"/>
    </location>
</feature>
<evidence type="ECO:0000313" key="18">
    <source>
        <dbReference type="EMBL" id="MBB4045675.1"/>
    </source>
</evidence>
<feature type="binding site" evidence="15">
    <location>
        <position position="190"/>
    </location>
    <ligand>
        <name>substrate</name>
    </ligand>
</feature>
<evidence type="ECO:0000256" key="7">
    <source>
        <dbReference type="ARBA" id="ARBA00022723"/>
    </source>
</evidence>
<comment type="pathway">
    <text evidence="2 13">Cofactor biosynthesis; riboflavin biosynthesis; 5-amino-6-(D-ribitylamino)uracil from GTP: step 2/4.</text>
</comment>
<proteinExistence type="inferred from homology"/>
<comment type="similarity">
    <text evidence="5 13">In the C-terminal section; belongs to the HTP reductase family.</text>
</comment>
<dbReference type="Proteomes" id="UP000560658">
    <property type="component" value="Unassembled WGS sequence"/>
</dbReference>
<dbReference type="PIRSF" id="PIRSF006769">
    <property type="entry name" value="RibD"/>
    <property type="match status" value="1"/>
</dbReference>
<name>A0A840DAL2_9BACE</name>
<dbReference type="SUPFAM" id="SSF53927">
    <property type="entry name" value="Cytidine deaminase-like"/>
    <property type="match status" value="1"/>
</dbReference>
<feature type="binding site" evidence="16">
    <location>
        <position position="50"/>
    </location>
    <ligand>
        <name>Zn(2+)</name>
        <dbReference type="ChEBI" id="CHEBI:29105"/>
        <note>catalytic</note>
    </ligand>
</feature>
<dbReference type="SUPFAM" id="SSF53597">
    <property type="entry name" value="Dihydrofolate reductase-like"/>
    <property type="match status" value="1"/>
</dbReference>
<dbReference type="PANTHER" id="PTHR38011:SF7">
    <property type="entry name" value="2,5-DIAMINO-6-RIBOSYLAMINO-4(3H)-PYRIMIDINONE 5'-PHOSPHATE REDUCTASE"/>
    <property type="match status" value="1"/>
</dbReference>
<dbReference type="UniPathway" id="UPA00275">
    <property type="reaction ID" value="UER00401"/>
</dbReference>
<keyword evidence="19" id="KW-1185">Reference proteome</keyword>
<dbReference type="Pfam" id="PF01872">
    <property type="entry name" value="RibD_C"/>
    <property type="match status" value="1"/>
</dbReference>
<dbReference type="GO" id="GO:0008835">
    <property type="term" value="F:diaminohydroxyphosphoribosylaminopyrimidine deaminase activity"/>
    <property type="evidence" value="ECO:0007669"/>
    <property type="project" value="UniProtKB-EC"/>
</dbReference>